<dbReference type="PROSITE" id="PS51145">
    <property type="entry name" value="ZU5"/>
    <property type="match status" value="1"/>
</dbReference>
<evidence type="ECO:0000256" key="1">
    <source>
        <dbReference type="RuleBase" id="RU367033"/>
    </source>
</evidence>
<dbReference type="Gene3D" id="1.10.287.1490">
    <property type="match status" value="1"/>
</dbReference>
<reference evidence="5 6" key="1">
    <citation type="journal article" date="2017" name="PLoS Biol.">
        <title>The sea cucumber genome provides insights into morphological evolution and visceral regeneration.</title>
        <authorList>
            <person name="Zhang X."/>
            <person name="Sun L."/>
            <person name="Yuan J."/>
            <person name="Sun Y."/>
            <person name="Gao Y."/>
            <person name="Zhang L."/>
            <person name="Li S."/>
            <person name="Dai H."/>
            <person name="Hamel J.F."/>
            <person name="Liu C."/>
            <person name="Yu Y."/>
            <person name="Liu S."/>
            <person name="Lin W."/>
            <person name="Guo K."/>
            <person name="Jin S."/>
            <person name="Xu P."/>
            <person name="Storey K.B."/>
            <person name="Huan P."/>
            <person name="Zhang T."/>
            <person name="Zhou Y."/>
            <person name="Zhang J."/>
            <person name="Lin C."/>
            <person name="Li X."/>
            <person name="Xing L."/>
            <person name="Huo D."/>
            <person name="Sun M."/>
            <person name="Wang L."/>
            <person name="Mercier A."/>
            <person name="Li F."/>
            <person name="Yang H."/>
            <person name="Xiang J."/>
        </authorList>
    </citation>
    <scope>NUCLEOTIDE SEQUENCE [LARGE SCALE GENOMIC DNA]</scope>
    <source>
        <strain evidence="5">Shaxun</strain>
        <tissue evidence="5">Muscle</tissue>
    </source>
</reference>
<sequence>MAKLTETPKVPQHLLSDDESRKWKVVDIAVVSPTIVTALLQNNQEWCIDTFVYDEYDEYQRSKRICLQTNLREPPLLLSYVHVGNKLKHLVCTKTKLHLINNKSESIEKSVSLSAEPSALCVEDNKVYISTNESKTIMFFKLELPTDTSKIYLKDISQHDSIAEFVVHSKNIYVCTKGGKVSSHKETGEKQHDYRNRKSKNYEARGVAVFTPQGKDFNLLLVTWSDNTLFIYSTKSSHDLLDIDLNVPGKFRVTTSCFLMSSEVNDVAVYNMKTVAERGAFKMILVSGTRREDNLSYFYDFVLHDTTNAPFSRNFLINWKHLRTVVEMYDYSCITNDNLNAEKKKLKHEIDKLKKEKDDLTEKLKNARSNLSRKDADLSDVKAKLDDLKHEIDRSKKEKDDVTEELENTRSNLSRREVELSDVKVKFDDLKHEIDRCKKEKDDVTEELENTRSNLSRREVELSDVKVTLDDGGNTKDTVARSTENVKTEILDLIDEIKDNTDELKQKRKDVMKELEITNSTLAKKEEDCLQIQVELDAAISKIKELEKTAEETDELKQIIEAKEKEIQRLQMRLKIAEKEVKNAKTQVTILQEREKELVKLQGLLSHNIAQLKDANNRLKIEHDKAEKTQTLLSEILENLDRDALILKTESEIVKEILQTKGKQQDMLVCLQSDFNSRFEILKKEQATLEYMMGQQNKIIDFEKKNMSALPNMVEQSSTNYDKQEVTAMGLELKALVDNANTMDKETMLKTLSLSREEQLNMTHSQTQSVTVNTAETLGPGQTLMGPMTQTPKENKKELVEKGSTEENVSKLHHDSNLLPLTPKLLTEDEQMLGTRKEGVIEMTSFQAGKYSRLEQIQNFRVTKENRQLSFIENKLQGVQDKMQYETFQFEYLKDLFKSSDNLLGVLQQSTFLKTVDTLVKEISNGKDKLGKLKDNRDNTVEEYEVQRDWFELHELQVSLVVSQDGGKLKIPGSDVSLDIPPGALQEECKIQMKIIPHCLDPGGDSLSFSSNSSVVVELLPNKLQFQKTVHLRLPHCLHLNDKYNSLKDAEVLISHHDNDDAPNWHVSTDTECKLEKDHCVILLKEFCWITCRVDDKVVTAKRLKIFTAGRDLELSDRVSEVEVGYFPDLSGSGEILRKNPKLSRGQIKPFLFHKNEEGLTLQISLQQVIPNEWQNESSLGNKQIISYESICTGTEMSCPFHLQYTPEDSPRERFLCAYFLFQENAEEINITFRPEVKCDED</sequence>
<dbReference type="GO" id="GO:0005042">
    <property type="term" value="F:netrin receptor activity"/>
    <property type="evidence" value="ECO:0007669"/>
    <property type="project" value="UniProtKB-UniRule"/>
</dbReference>
<dbReference type="SUPFAM" id="SSF50978">
    <property type="entry name" value="WD40 repeat-like"/>
    <property type="match status" value="1"/>
</dbReference>
<keyword evidence="2" id="KW-0175">Coiled coil</keyword>
<dbReference type="OrthoDB" id="6065502at2759"/>
<keyword evidence="1" id="KW-0217">Developmental protein</keyword>
<dbReference type="AlphaFoldDB" id="A0A2G8JM07"/>
<evidence type="ECO:0000256" key="3">
    <source>
        <dbReference type="SAM" id="MobiDB-lite"/>
    </source>
</evidence>
<evidence type="ECO:0000313" key="6">
    <source>
        <dbReference type="Proteomes" id="UP000230750"/>
    </source>
</evidence>
<dbReference type="InterPro" id="IPR036322">
    <property type="entry name" value="WD40_repeat_dom_sf"/>
</dbReference>
<accession>A0A2G8JM07</accession>
<dbReference type="EMBL" id="MRZV01001623">
    <property type="protein sequence ID" value="PIK36753.1"/>
    <property type="molecule type" value="Genomic_DNA"/>
</dbReference>
<dbReference type="Gene3D" id="2.60.220.30">
    <property type="match status" value="1"/>
</dbReference>
<name>A0A2G8JM07_STIJA</name>
<dbReference type="PANTHER" id="PTHR12582:SF41">
    <property type="entry name" value="UNC5C-LIKE PROTEIN"/>
    <property type="match status" value="1"/>
</dbReference>
<proteinExistence type="inferred from homology"/>
<feature type="compositionally biased region" description="Basic and acidic residues" evidence="3">
    <location>
        <begin position="793"/>
        <end position="814"/>
    </location>
</feature>
<comment type="function">
    <text evidence="1">Receptor for netrin required for axon guidance. Mediates axon repulsion of neuronal growth cones in the developing nervous system upon ligand binding.</text>
</comment>
<evidence type="ECO:0000256" key="2">
    <source>
        <dbReference type="SAM" id="Coils"/>
    </source>
</evidence>
<evidence type="ECO:0000313" key="5">
    <source>
        <dbReference type="EMBL" id="PIK36753.1"/>
    </source>
</evidence>
<feature type="region of interest" description="Disordered" evidence="3">
    <location>
        <begin position="779"/>
        <end position="814"/>
    </location>
</feature>
<dbReference type="Proteomes" id="UP000230750">
    <property type="component" value="Unassembled WGS sequence"/>
</dbReference>
<evidence type="ECO:0000259" key="4">
    <source>
        <dbReference type="PROSITE" id="PS51145"/>
    </source>
</evidence>
<dbReference type="InterPro" id="IPR037936">
    <property type="entry name" value="UNC5A-D"/>
</dbReference>
<keyword evidence="1" id="KW-0675">Receptor</keyword>
<protein>
    <recommendedName>
        <fullName evidence="1">Netrin receptor UNC5</fullName>
    </recommendedName>
</protein>
<keyword evidence="6" id="KW-1185">Reference proteome</keyword>
<organism evidence="5 6">
    <name type="scientific">Stichopus japonicus</name>
    <name type="common">Sea cucumber</name>
    <dbReference type="NCBI Taxonomy" id="307972"/>
    <lineage>
        <taxon>Eukaryota</taxon>
        <taxon>Metazoa</taxon>
        <taxon>Echinodermata</taxon>
        <taxon>Eleutherozoa</taxon>
        <taxon>Echinozoa</taxon>
        <taxon>Holothuroidea</taxon>
        <taxon>Aspidochirotacea</taxon>
        <taxon>Aspidochirotida</taxon>
        <taxon>Stichopodidae</taxon>
        <taxon>Apostichopus</taxon>
    </lineage>
</organism>
<comment type="caution">
    <text evidence="5">The sequence shown here is derived from an EMBL/GenBank/DDBJ whole genome shotgun (WGS) entry which is preliminary data.</text>
</comment>
<feature type="coiled-coil region" evidence="2">
    <location>
        <begin position="487"/>
        <end position="629"/>
    </location>
</feature>
<gene>
    <name evidence="5" type="ORF">BSL78_26417</name>
</gene>
<comment type="subcellular location">
    <subcellularLocation>
        <location evidence="1">Cell membrane</location>
        <topology evidence="1">Single-pass type I membrane protein</topology>
    </subcellularLocation>
</comment>
<dbReference type="GO" id="GO:0005886">
    <property type="term" value="C:plasma membrane"/>
    <property type="evidence" value="ECO:0007669"/>
    <property type="project" value="UniProtKB-SubCell"/>
</dbReference>
<comment type="similarity">
    <text evidence="1">Belongs to the unc-5 family.</text>
</comment>
<dbReference type="InterPro" id="IPR000906">
    <property type="entry name" value="ZU5_dom"/>
</dbReference>
<dbReference type="PANTHER" id="PTHR12582">
    <property type="entry name" value="NETRIN RECEPTOR UNC5"/>
    <property type="match status" value="1"/>
</dbReference>
<dbReference type="STRING" id="307972.A0A2G8JM07"/>
<keyword evidence="1" id="KW-0393">Immunoglobulin domain</keyword>
<dbReference type="Pfam" id="PF00791">
    <property type="entry name" value="ZU5"/>
    <property type="match status" value="1"/>
</dbReference>
<feature type="domain" description="ZU5" evidence="4">
    <location>
        <begin position="956"/>
        <end position="1096"/>
    </location>
</feature>
<feature type="coiled-coil region" evidence="2">
    <location>
        <begin position="336"/>
        <end position="461"/>
    </location>
</feature>